<gene>
    <name evidence="1" type="ORF">APZ16_06900</name>
</gene>
<dbReference type="Pfam" id="PF09754">
    <property type="entry name" value="PAC2"/>
    <property type="match status" value="1"/>
</dbReference>
<protein>
    <recommendedName>
        <fullName evidence="3">Proteasome assembly chaperone family protein</fullName>
    </recommendedName>
</protein>
<comment type="caution">
    <text evidence="1">The sequence shown here is derived from an EMBL/GenBank/DDBJ whole genome shotgun (WGS) entry which is preliminary data.</text>
</comment>
<evidence type="ECO:0008006" key="3">
    <source>
        <dbReference type="Google" id="ProtNLM"/>
    </source>
</evidence>
<reference evidence="1 2" key="1">
    <citation type="journal article" date="2016" name="Nat. Microbiol.">
        <title>Genomic inference of the metabolism of cosmopolitan subsurface Archaea, Hadesarchaea.</title>
        <authorList>
            <person name="Baker B.J."/>
            <person name="Saw J.H."/>
            <person name="Lind A.E."/>
            <person name="Lazar C.S."/>
            <person name="Hinrichs K.-U."/>
            <person name="Teske A.P."/>
            <person name="Ettema T.J."/>
        </authorList>
    </citation>
    <scope>NUCLEOTIDE SEQUENCE [LARGE SCALE GENOMIC DNA]</scope>
</reference>
<evidence type="ECO:0000313" key="2">
    <source>
        <dbReference type="Proteomes" id="UP000074294"/>
    </source>
</evidence>
<accession>A0A147JU08</accession>
<dbReference type="SUPFAM" id="SSF159659">
    <property type="entry name" value="Cgl1923-like"/>
    <property type="match status" value="1"/>
</dbReference>
<dbReference type="PANTHER" id="PTHR35610">
    <property type="entry name" value="3-ISOPROPYLMALATE DEHYDRATASE-RELATED"/>
    <property type="match status" value="1"/>
</dbReference>
<dbReference type="InterPro" id="IPR038389">
    <property type="entry name" value="PSMG2_sf"/>
</dbReference>
<dbReference type="EMBL" id="LQMQ01000050">
    <property type="protein sequence ID" value="KUO39997.1"/>
    <property type="molecule type" value="Genomic_DNA"/>
</dbReference>
<organism evidence="1 2">
    <name type="scientific">Hadarchaeum yellowstonense</name>
    <dbReference type="NCBI Taxonomy" id="1776334"/>
    <lineage>
        <taxon>Archaea</taxon>
        <taxon>Methanobacteriati</taxon>
        <taxon>Candidatus Hadarchaeota</taxon>
        <taxon>Candidatus Hadarchaeia</taxon>
        <taxon>Candidatus Hadarchaeales</taxon>
        <taxon>Candidatus Hadarchaeaceae</taxon>
        <taxon>Candidatus Hadarchaeum</taxon>
    </lineage>
</organism>
<dbReference type="AlphaFoldDB" id="A0A147JU08"/>
<dbReference type="Gene3D" id="3.40.50.10900">
    <property type="entry name" value="PAC-like subunit"/>
    <property type="match status" value="1"/>
</dbReference>
<dbReference type="InterPro" id="IPR019151">
    <property type="entry name" value="Proteasome_assmbl_chaperone_2"/>
</dbReference>
<proteinExistence type="predicted"/>
<dbReference type="PANTHER" id="PTHR35610:SF7">
    <property type="entry name" value="3-ISOPROPYLMALATE DEHYDRATASE"/>
    <property type="match status" value="1"/>
</dbReference>
<evidence type="ECO:0000313" key="1">
    <source>
        <dbReference type="EMBL" id="KUO39997.1"/>
    </source>
</evidence>
<dbReference type="STRING" id="1776334.APZ16_06900"/>
<name>A0A147JU08_HADYE</name>
<dbReference type="Proteomes" id="UP000074294">
    <property type="component" value="Unassembled WGS sequence"/>
</dbReference>
<sequence>MAKGLDAAEVEIVEVKDLGLKSPLIIAGFVGAGLVGSIAVDQIITQLKMEEVAYVKSKHLPPVAIFVEEKLRHPFRIHASKKDNICVVICEIPLKEEGLYSISSALLDWAEKQGTKEILVLEGIPVPGLPTERRPFCVTELGKCDHFKDRGINLLRKGIIYGIAGAILSECLTRKIEGTAILTPAMATIPDPEGAAVLIEALNRSHGLKIDTSELIAGANEIREKLREIAENYEKTASVEPEKMYA</sequence>